<reference evidence="1" key="1">
    <citation type="journal article" date="2015" name="Genome Biol. Evol.">
        <title>Organellar Genomes of White Spruce (Picea glauca): Assembly and Annotation.</title>
        <authorList>
            <person name="Jackman S.D."/>
            <person name="Warren R.L."/>
            <person name="Gibb E.A."/>
            <person name="Vandervalk B.P."/>
            <person name="Mohamadi H."/>
            <person name="Chu J."/>
            <person name="Raymond A."/>
            <person name="Pleasance S."/>
            <person name="Coope R."/>
            <person name="Wildung M.R."/>
            <person name="Ritland C.E."/>
            <person name="Bousquet J."/>
            <person name="Jones S.J."/>
            <person name="Bohlmann J."/>
            <person name="Birol I."/>
        </authorList>
    </citation>
    <scope>NUCLEOTIDE SEQUENCE [LARGE SCALE GENOMIC DNA]</scope>
    <source>
        <tissue evidence="1">Flushing bud</tissue>
    </source>
</reference>
<proteinExistence type="predicted"/>
<dbReference type="AlphaFoldDB" id="A0A101LUK1"/>
<dbReference type="EMBL" id="LKAM01000017">
    <property type="protein sequence ID" value="KUM45624.1"/>
    <property type="molecule type" value="Genomic_DNA"/>
</dbReference>
<sequence length="71" mass="8462">MQLNNQNNSANQKTFRRFQVQLWCSIQCVTLSLHRVIRLVLVILRIRLTISLRIVLRMRIERSSRSISRSP</sequence>
<organism evidence="1">
    <name type="scientific">Picea glauca</name>
    <name type="common">White spruce</name>
    <name type="synonym">Pinus glauca</name>
    <dbReference type="NCBI Taxonomy" id="3330"/>
    <lineage>
        <taxon>Eukaryota</taxon>
        <taxon>Viridiplantae</taxon>
        <taxon>Streptophyta</taxon>
        <taxon>Embryophyta</taxon>
        <taxon>Tracheophyta</taxon>
        <taxon>Spermatophyta</taxon>
        <taxon>Pinopsida</taxon>
        <taxon>Pinidae</taxon>
        <taxon>Conifers I</taxon>
        <taxon>Pinales</taxon>
        <taxon>Pinaceae</taxon>
        <taxon>Picea</taxon>
    </lineage>
</organism>
<keyword evidence="1" id="KW-0496">Mitochondrion</keyword>
<gene>
    <name evidence="1" type="ORF">ABT39_MTgene2460</name>
</gene>
<geneLocation type="mitochondrion" evidence="1"/>
<comment type="caution">
    <text evidence="1">The sequence shown here is derived from an EMBL/GenBank/DDBJ whole genome shotgun (WGS) entry which is preliminary data.</text>
</comment>
<evidence type="ECO:0000313" key="1">
    <source>
        <dbReference type="EMBL" id="KUM45624.1"/>
    </source>
</evidence>
<protein>
    <submittedName>
        <fullName evidence="1">Uncharacterized protein</fullName>
    </submittedName>
</protein>
<name>A0A101LUK1_PICGL</name>
<accession>A0A101LUK1</accession>